<reference evidence="3 4" key="1">
    <citation type="submission" date="2015-09" db="EMBL/GenBank/DDBJ databases">
        <authorList>
            <consortium name="Pathogen Informatics"/>
        </authorList>
    </citation>
    <scope>NUCLEOTIDE SEQUENCE [LARGE SCALE GENOMIC DNA]</scope>
    <source>
        <strain evidence="3 4">2789STDY5834945</strain>
    </source>
</reference>
<feature type="domain" description="Peptidase M56" evidence="2">
    <location>
        <begin position="154"/>
        <end position="271"/>
    </location>
</feature>
<protein>
    <submittedName>
        <fullName evidence="3">Transcriptional regulator</fullName>
    </submittedName>
</protein>
<gene>
    <name evidence="3" type="primary">blaR1</name>
    <name evidence="3" type="ORF">ERS852557_01913</name>
</gene>
<sequence length="556" mass="63760">MGAFLFYLLKSGCCLVVFYIFFKLLMSRSTFFRFNRITLLVGLLGCTLLPLIELTTTEETFLHTPLYAIHDILQSTESVILNPEQMEDPMLISEKNPEIRSLNWVPVTLAFIYGVGALATFIWLSMSTCRLIQLIRTSEKKRFGNYVLVIPQQPTASFSWGKYIVISAADYSQQSEEILLHETMHLRNHHTLDLLFMQIFLLVHWFNPVVWLLKRELQEIHEFEADNGVINTGVDATKYQLLLVKKAVGTRLYSMANGFNHSKLKKRITMMLKERTNRWARLKLLLAVPVMAGALYVFAQPEVKEVPRQIQSELQQKEADDYVSLMIFFRKEEEKYSKLVNGSNPPPRVKEKQAHGLWVNAHNKILFDNEYCSVDELKSIIVKNLLGSWEKSNRKDPPVIFLQYDAETAFDALTAILKEVKGAFEQIRADLSAASTDKSVEYLDRLFPILLIEMSPKRYGLKELPMEHNLKEPSMEEKISGIVVTLHTSEGQEVMKDFTLTELKQKVTAARAKQADPESLVIGLKIEKGCKMGYVTDIKQVLRECSALKINYSTDN</sequence>
<dbReference type="PANTHER" id="PTHR34978">
    <property type="entry name" value="POSSIBLE SENSOR-TRANSDUCER PROTEIN BLAR"/>
    <property type="match status" value="1"/>
</dbReference>
<evidence type="ECO:0000256" key="1">
    <source>
        <dbReference type="SAM" id="Phobius"/>
    </source>
</evidence>
<dbReference type="Proteomes" id="UP000095541">
    <property type="component" value="Unassembled WGS sequence"/>
</dbReference>
<keyword evidence="1" id="KW-0472">Membrane</keyword>
<dbReference type="InterPro" id="IPR008756">
    <property type="entry name" value="Peptidase_M56"/>
</dbReference>
<name>A0A174RID4_BACT4</name>
<accession>A0A174RID4</accession>
<organism evidence="3 4">
    <name type="scientific">Bacteroides thetaiotaomicron</name>
    <dbReference type="NCBI Taxonomy" id="818"/>
    <lineage>
        <taxon>Bacteria</taxon>
        <taxon>Pseudomonadati</taxon>
        <taxon>Bacteroidota</taxon>
        <taxon>Bacteroidia</taxon>
        <taxon>Bacteroidales</taxon>
        <taxon>Bacteroidaceae</taxon>
        <taxon>Bacteroides</taxon>
    </lineage>
</organism>
<feature type="transmembrane region" description="Helical" evidence="1">
    <location>
        <begin position="279"/>
        <end position="299"/>
    </location>
</feature>
<dbReference type="AlphaFoldDB" id="A0A174RID4"/>
<evidence type="ECO:0000313" key="3">
    <source>
        <dbReference type="EMBL" id="CUP85214.1"/>
    </source>
</evidence>
<evidence type="ECO:0000259" key="2">
    <source>
        <dbReference type="Pfam" id="PF05569"/>
    </source>
</evidence>
<dbReference type="CDD" id="cd07341">
    <property type="entry name" value="M56_BlaR1_MecR1_like"/>
    <property type="match status" value="1"/>
</dbReference>
<dbReference type="Pfam" id="PF05569">
    <property type="entry name" value="Peptidase_M56"/>
    <property type="match status" value="1"/>
</dbReference>
<dbReference type="PANTHER" id="PTHR34978:SF3">
    <property type="entry name" value="SLR0241 PROTEIN"/>
    <property type="match status" value="1"/>
</dbReference>
<feature type="transmembrane region" description="Helical" evidence="1">
    <location>
        <begin position="6"/>
        <end position="25"/>
    </location>
</feature>
<dbReference type="RefSeq" id="WP_055218219.1">
    <property type="nucleotide sequence ID" value="NZ_CZBI01000002.1"/>
</dbReference>
<evidence type="ECO:0000313" key="4">
    <source>
        <dbReference type="Proteomes" id="UP000095541"/>
    </source>
</evidence>
<feature type="transmembrane region" description="Helical" evidence="1">
    <location>
        <begin position="110"/>
        <end position="132"/>
    </location>
</feature>
<feature type="transmembrane region" description="Helical" evidence="1">
    <location>
        <begin position="194"/>
        <end position="213"/>
    </location>
</feature>
<dbReference type="InterPro" id="IPR052173">
    <property type="entry name" value="Beta-lactam_resp_regulator"/>
</dbReference>
<keyword evidence="1" id="KW-1133">Transmembrane helix</keyword>
<keyword evidence="1" id="KW-0812">Transmembrane</keyword>
<proteinExistence type="predicted"/>
<dbReference type="EMBL" id="CZBI01000002">
    <property type="protein sequence ID" value="CUP85214.1"/>
    <property type="molecule type" value="Genomic_DNA"/>
</dbReference>